<evidence type="ECO:0000313" key="7">
    <source>
        <dbReference type="Proteomes" id="UP001203004"/>
    </source>
</evidence>
<evidence type="ECO:0000256" key="1">
    <source>
        <dbReference type="ARBA" id="ARBA00022478"/>
    </source>
</evidence>
<name>A0ABT0M7Z1_9BACL</name>
<proteinExistence type="inferred from homology"/>
<keyword evidence="2 5" id="KW-0808">Transferase</keyword>
<comment type="subunit">
    <text evidence="5">RNAP is composed of a core of 2 alpha, a beta and a beta' subunit. The core is associated with a delta subunit, and at least one of epsilon or omega. When a sigma factor is associated with the core the holoenzyme is formed, which can initiate transcription.</text>
</comment>
<dbReference type="HAMAP" id="MF_01553">
    <property type="entry name" value="RNApol_bact_RpoY"/>
    <property type="match status" value="1"/>
</dbReference>
<evidence type="ECO:0000256" key="4">
    <source>
        <dbReference type="ARBA" id="ARBA00023163"/>
    </source>
</evidence>
<dbReference type="RefSeq" id="WP_249097863.1">
    <property type="nucleotide sequence ID" value="NZ_JAMAST010000002.1"/>
</dbReference>
<dbReference type="Pfam" id="PF07288">
    <property type="entry name" value="RpoY"/>
    <property type="match status" value="1"/>
</dbReference>
<comment type="function">
    <text evidence="5">A non-essential component of RNA polymerase (RNAP).</text>
</comment>
<accession>A0ABT0M7Z1</accession>
<organism evidence="6 7">
    <name type="scientific">Sporolactobacillus mangiferae</name>
    <dbReference type="NCBI Taxonomy" id="2940498"/>
    <lineage>
        <taxon>Bacteria</taxon>
        <taxon>Bacillati</taxon>
        <taxon>Bacillota</taxon>
        <taxon>Bacilli</taxon>
        <taxon>Bacillales</taxon>
        <taxon>Sporolactobacillaceae</taxon>
        <taxon>Sporolactobacillus</taxon>
    </lineage>
</organism>
<evidence type="ECO:0000256" key="5">
    <source>
        <dbReference type="HAMAP-Rule" id="MF_01553"/>
    </source>
</evidence>
<evidence type="ECO:0000256" key="2">
    <source>
        <dbReference type="ARBA" id="ARBA00022679"/>
    </source>
</evidence>
<dbReference type="EMBL" id="JAMAST010000002">
    <property type="protein sequence ID" value="MCL1630984.1"/>
    <property type="molecule type" value="Genomic_DNA"/>
</dbReference>
<keyword evidence="7" id="KW-1185">Reference proteome</keyword>
<dbReference type="Gene3D" id="3.10.20.730">
    <property type="entry name" value="RNAP, epsilon subunit-like"/>
    <property type="match status" value="1"/>
</dbReference>
<keyword evidence="1 5" id="KW-0240">DNA-directed RNA polymerase</keyword>
<evidence type="ECO:0000256" key="3">
    <source>
        <dbReference type="ARBA" id="ARBA00022695"/>
    </source>
</evidence>
<reference evidence="6 7" key="1">
    <citation type="submission" date="2022-05" db="EMBL/GenBank/DDBJ databases">
        <title>Sporolactobacillus sp nov CPB3-1, isolated from tree bark (Mangifera indica L.).</title>
        <authorList>
            <person name="Phuengjayaem S."/>
            <person name="Tanasupawat S."/>
        </authorList>
    </citation>
    <scope>NUCLEOTIDE SEQUENCE [LARGE SCALE GENOMIC DNA]</scope>
    <source>
        <strain evidence="6 7">CPB3-1</strain>
    </source>
</reference>
<dbReference type="Proteomes" id="UP001203004">
    <property type="component" value="Unassembled WGS sequence"/>
</dbReference>
<comment type="similarity">
    <text evidence="5">Belongs to the RNA polymerase subunit epsilon family.</text>
</comment>
<comment type="catalytic activity">
    <reaction evidence="5">
        <text>RNA(n) + a ribonucleoside 5'-triphosphate = RNA(n+1) + diphosphate</text>
        <dbReference type="Rhea" id="RHEA:21248"/>
        <dbReference type="Rhea" id="RHEA-COMP:14527"/>
        <dbReference type="Rhea" id="RHEA-COMP:17342"/>
        <dbReference type="ChEBI" id="CHEBI:33019"/>
        <dbReference type="ChEBI" id="CHEBI:61557"/>
        <dbReference type="ChEBI" id="CHEBI:140395"/>
        <dbReference type="EC" id="2.7.7.6"/>
    </reaction>
</comment>
<dbReference type="InterPro" id="IPR009907">
    <property type="entry name" value="RpoY"/>
</dbReference>
<dbReference type="EC" id="2.7.7.6" evidence="5"/>
<evidence type="ECO:0000313" key="6">
    <source>
        <dbReference type="EMBL" id="MCL1630984.1"/>
    </source>
</evidence>
<gene>
    <name evidence="5" type="primary">rpoY</name>
    <name evidence="6" type="ORF">M3N64_03365</name>
</gene>
<keyword evidence="4 5" id="KW-0804">Transcription</keyword>
<dbReference type="NCBIfam" id="NF010188">
    <property type="entry name" value="PRK13667.1"/>
    <property type="match status" value="1"/>
</dbReference>
<comment type="caution">
    <text evidence="6">The sequence shown here is derived from an EMBL/GenBank/DDBJ whole genome shotgun (WGS) entry which is preliminary data.</text>
</comment>
<sequence>MIYKVLYQPSSDEVPVREQTEILYLEAGDVRDVRRKLADKPYNVEFIQPLTGKFLEYEQKSAEFKLEKL</sequence>
<keyword evidence="3 5" id="KW-0548">Nucleotidyltransferase</keyword>
<protein>
    <recommendedName>
        <fullName evidence="5">DNA-directed RNA polymerase subunit epsilon</fullName>
        <shortName evidence="5">RNAP epsilon subunit</shortName>
        <ecNumber evidence="5">2.7.7.6</ecNumber>
    </recommendedName>
    <alternativeName>
        <fullName evidence="5">RNA polymerase epsilon subunit</fullName>
    </alternativeName>
    <alternativeName>
        <fullName evidence="5">Transcriptase subunit epsilon</fullName>
    </alternativeName>
</protein>
<dbReference type="GO" id="GO:0000428">
    <property type="term" value="C:DNA-directed RNA polymerase complex"/>
    <property type="evidence" value="ECO:0007669"/>
    <property type="project" value="UniProtKB-KW"/>
</dbReference>